<dbReference type="EMBL" id="MLAK01000639">
    <property type="protein sequence ID" value="OHT09425.1"/>
    <property type="molecule type" value="Genomic_DNA"/>
</dbReference>
<dbReference type="VEuPathDB" id="TrichDB:TRFO_21657"/>
<evidence type="ECO:0000259" key="5">
    <source>
        <dbReference type="PROSITE" id="PS51829"/>
    </source>
</evidence>
<dbReference type="GO" id="GO:0016485">
    <property type="term" value="P:protein processing"/>
    <property type="evidence" value="ECO:0007669"/>
    <property type="project" value="TreeGrafter"/>
</dbReference>
<dbReference type="InterPro" id="IPR000209">
    <property type="entry name" value="Peptidase_S8/S53_dom"/>
</dbReference>
<name>A0A1J4KDB4_9EUKA</name>
<sequence length="816" mass="91096">MLFFVFSALIRSFNPADPLFPKQYHIKNDGTYFGGLPGEDLNIVGAWDQGATGENVKIIIINDGCQANHSELVDRFDYNLSYNYETETCDPSYDPQQTFTYSGIKLATLAAGENNDICGIGIAYKSTIGCVNVLAGSKAQKNYNVGIKRDNDLNLSIRVFPSYTTCSNAYCEISDYSKNDEKFFQNVQAIFVTSFQGAHQLNDDLAYSLYPGNPYILTFAEISQRGSRITSTARGNTILASVVTGGPDYDSTTGILSAYLSTGDGYDDTCSQTVLPMGTSGAMAAGVISLILSVNNNLKRNDITSIIALTSVKNDPNSKSWHYNKAGVRYSDVYGFGRIDADAAVSLAKQYYHREYAKEEAAKYEGKLPIEIPSFLSGFVEVPLNISKSNINYIDFVELIIDFSGNLSDYSLFRIFIESPSGTNRLVKDISMLKEVGVGRYYRIAARDFFGEQAEGIWKVKLLRENVGPKRYRLESISLTVTGYENADFPSQSQKAGENPFQPYERYNNVTLTTTLENNKITCNSLFMFTVEASPEFSKIPYDLILAPEDGNGEFERFGVGMANSPQPAAVYCHYKPGNYILRAINPIYHVSTQDIHVELINPTEEPGFGPENQYKVYEYTLNQIYQIPINLKNLRSSFSPYKREYFVLATLWNYETNKIYGTQLTMSINGAYVYNSSEYCPKCILTVVPYETDEITECNTFINAISLVEPGQKPEKFEISWNNVCPLPTGIIIPQPQPTSPLFTSTFTPLFTLTNPFTATPDNKQALPTYLIAIIVLSTVVVVGIIVGIIFWQVKKKILWDKNEHGMSTLLLTQD</sequence>
<proteinExistence type="predicted"/>
<dbReference type="PANTHER" id="PTHR42884:SF14">
    <property type="entry name" value="NEUROENDOCRINE CONVERTASE 1"/>
    <property type="match status" value="1"/>
</dbReference>
<evidence type="ECO:0000313" key="6">
    <source>
        <dbReference type="EMBL" id="OHT09425.1"/>
    </source>
</evidence>
<protein>
    <recommendedName>
        <fullName evidence="5">P/Homo B domain-containing protein</fullName>
    </recommendedName>
</protein>
<dbReference type="PROSITE" id="PS51829">
    <property type="entry name" value="P_HOMO_B"/>
    <property type="match status" value="1"/>
</dbReference>
<dbReference type="Pfam" id="PF00082">
    <property type="entry name" value="Peptidase_S8"/>
    <property type="match status" value="1"/>
</dbReference>
<keyword evidence="1" id="KW-0645">Protease</keyword>
<dbReference type="Gene3D" id="3.40.50.200">
    <property type="entry name" value="Peptidase S8/S53 domain"/>
    <property type="match status" value="1"/>
</dbReference>
<dbReference type="GO" id="GO:0004252">
    <property type="term" value="F:serine-type endopeptidase activity"/>
    <property type="evidence" value="ECO:0007669"/>
    <property type="project" value="InterPro"/>
</dbReference>
<feature type="domain" description="P/Homo B" evidence="5">
    <location>
        <begin position="357"/>
        <end position="487"/>
    </location>
</feature>
<evidence type="ECO:0000256" key="1">
    <source>
        <dbReference type="ARBA" id="ARBA00022670"/>
    </source>
</evidence>
<dbReference type="PANTHER" id="PTHR42884">
    <property type="entry name" value="PROPROTEIN CONVERTASE SUBTILISIN/KEXIN-RELATED"/>
    <property type="match status" value="1"/>
</dbReference>
<dbReference type="SUPFAM" id="SSF52743">
    <property type="entry name" value="Subtilisin-like"/>
    <property type="match status" value="1"/>
</dbReference>
<dbReference type="InterPro" id="IPR036852">
    <property type="entry name" value="Peptidase_S8/S53_dom_sf"/>
</dbReference>
<dbReference type="InterPro" id="IPR008979">
    <property type="entry name" value="Galactose-bd-like_sf"/>
</dbReference>
<evidence type="ECO:0000256" key="3">
    <source>
        <dbReference type="ARBA" id="ARBA00022825"/>
    </source>
</evidence>
<dbReference type="GO" id="GO:0005737">
    <property type="term" value="C:cytoplasm"/>
    <property type="evidence" value="ECO:0007669"/>
    <property type="project" value="UniProtKB-ARBA"/>
</dbReference>
<accession>A0A1J4KDB4</accession>
<dbReference type="OrthoDB" id="300641at2759"/>
<dbReference type="RefSeq" id="XP_068362561.1">
    <property type="nucleotide sequence ID" value="XM_068502112.1"/>
</dbReference>
<keyword evidence="2" id="KW-0378">Hydrolase</keyword>
<feature type="transmembrane region" description="Helical" evidence="4">
    <location>
        <begin position="771"/>
        <end position="793"/>
    </location>
</feature>
<dbReference type="GO" id="GO:0016020">
    <property type="term" value="C:membrane"/>
    <property type="evidence" value="ECO:0007669"/>
    <property type="project" value="TreeGrafter"/>
</dbReference>
<keyword evidence="4" id="KW-0812">Transmembrane</keyword>
<evidence type="ECO:0000313" key="7">
    <source>
        <dbReference type="Proteomes" id="UP000179807"/>
    </source>
</evidence>
<dbReference type="AlphaFoldDB" id="A0A1J4KDB4"/>
<dbReference type="Proteomes" id="UP000179807">
    <property type="component" value="Unassembled WGS sequence"/>
</dbReference>
<dbReference type="GO" id="GO:0012505">
    <property type="term" value="C:endomembrane system"/>
    <property type="evidence" value="ECO:0007669"/>
    <property type="project" value="UniProtKB-ARBA"/>
</dbReference>
<dbReference type="GeneID" id="94836816"/>
<keyword evidence="4" id="KW-0472">Membrane</keyword>
<evidence type="ECO:0000256" key="2">
    <source>
        <dbReference type="ARBA" id="ARBA00022801"/>
    </source>
</evidence>
<gene>
    <name evidence="6" type="ORF">TRFO_21657</name>
</gene>
<keyword evidence="3" id="KW-0720">Serine protease</keyword>
<keyword evidence="7" id="KW-1185">Reference proteome</keyword>
<comment type="caution">
    <text evidence="6">The sequence shown here is derived from an EMBL/GenBank/DDBJ whole genome shotgun (WGS) entry which is preliminary data.</text>
</comment>
<keyword evidence="4" id="KW-1133">Transmembrane helix</keyword>
<evidence type="ECO:0000256" key="4">
    <source>
        <dbReference type="SAM" id="Phobius"/>
    </source>
</evidence>
<dbReference type="SUPFAM" id="SSF49785">
    <property type="entry name" value="Galactose-binding domain-like"/>
    <property type="match status" value="1"/>
</dbReference>
<reference evidence="6" key="1">
    <citation type="submission" date="2016-10" db="EMBL/GenBank/DDBJ databases">
        <authorList>
            <person name="Benchimol M."/>
            <person name="Almeida L.G."/>
            <person name="Vasconcelos A.T."/>
            <person name="Perreira-Neves A."/>
            <person name="Rosa I.A."/>
            <person name="Tasca T."/>
            <person name="Bogo M.R."/>
            <person name="de Souza W."/>
        </authorList>
    </citation>
    <scope>NUCLEOTIDE SEQUENCE [LARGE SCALE GENOMIC DNA]</scope>
    <source>
        <strain evidence="6">K</strain>
    </source>
</reference>
<organism evidence="6 7">
    <name type="scientific">Tritrichomonas foetus</name>
    <dbReference type="NCBI Taxonomy" id="1144522"/>
    <lineage>
        <taxon>Eukaryota</taxon>
        <taxon>Metamonada</taxon>
        <taxon>Parabasalia</taxon>
        <taxon>Tritrichomonadida</taxon>
        <taxon>Tritrichomonadidae</taxon>
        <taxon>Tritrichomonas</taxon>
    </lineage>
</organism>
<dbReference type="InterPro" id="IPR002884">
    <property type="entry name" value="P_dom"/>
</dbReference>